<comment type="caution">
    <text evidence="2">The sequence shown here is derived from an EMBL/GenBank/DDBJ whole genome shotgun (WGS) entry which is preliminary data.</text>
</comment>
<dbReference type="AlphaFoldDB" id="A0A9P9YJB4"/>
<evidence type="ECO:0000256" key="1">
    <source>
        <dbReference type="SAM" id="MobiDB-lite"/>
    </source>
</evidence>
<protein>
    <submittedName>
        <fullName evidence="2">Uncharacterized protein</fullName>
    </submittedName>
</protein>
<feature type="region of interest" description="Disordered" evidence="1">
    <location>
        <begin position="1"/>
        <end position="22"/>
    </location>
</feature>
<keyword evidence="3" id="KW-1185">Reference proteome</keyword>
<sequence length="58" mass="6640">MKRIKPSGAQFKKIRAKKQHTENLSKEFMLNYVKSQNKETSETSNNPSVSESNLENPS</sequence>
<organism evidence="2 3">
    <name type="scientific">Drosophila gunungcola</name>
    <name type="common">fruit fly</name>
    <dbReference type="NCBI Taxonomy" id="103775"/>
    <lineage>
        <taxon>Eukaryota</taxon>
        <taxon>Metazoa</taxon>
        <taxon>Ecdysozoa</taxon>
        <taxon>Arthropoda</taxon>
        <taxon>Hexapoda</taxon>
        <taxon>Insecta</taxon>
        <taxon>Pterygota</taxon>
        <taxon>Neoptera</taxon>
        <taxon>Endopterygota</taxon>
        <taxon>Diptera</taxon>
        <taxon>Brachycera</taxon>
        <taxon>Muscomorpha</taxon>
        <taxon>Ephydroidea</taxon>
        <taxon>Drosophilidae</taxon>
        <taxon>Drosophila</taxon>
        <taxon>Sophophora</taxon>
    </lineage>
</organism>
<accession>A0A9P9YJB4</accession>
<dbReference type="Proteomes" id="UP001059596">
    <property type="component" value="Unassembled WGS sequence"/>
</dbReference>
<dbReference type="EMBL" id="JAMKOV010000011">
    <property type="protein sequence ID" value="KAI8037679.1"/>
    <property type="molecule type" value="Genomic_DNA"/>
</dbReference>
<proteinExistence type="predicted"/>
<reference evidence="2" key="1">
    <citation type="journal article" date="2023" name="Genome Biol. Evol.">
        <title>Long-read-based Genome Assembly of Drosophila gunungcola Reveals Fewer Chemosensory Genes in Flower-breeding Species.</title>
        <authorList>
            <person name="Negi A."/>
            <person name="Liao B.Y."/>
            <person name="Yeh S.D."/>
        </authorList>
    </citation>
    <scope>NUCLEOTIDE SEQUENCE</scope>
    <source>
        <strain evidence="2">Sukarami</strain>
    </source>
</reference>
<feature type="region of interest" description="Disordered" evidence="1">
    <location>
        <begin position="35"/>
        <end position="58"/>
    </location>
</feature>
<gene>
    <name evidence="2" type="ORF">M5D96_009484</name>
</gene>
<feature type="compositionally biased region" description="Polar residues" evidence="1">
    <location>
        <begin position="42"/>
        <end position="58"/>
    </location>
</feature>
<evidence type="ECO:0000313" key="2">
    <source>
        <dbReference type="EMBL" id="KAI8037679.1"/>
    </source>
</evidence>
<evidence type="ECO:0000313" key="3">
    <source>
        <dbReference type="Proteomes" id="UP001059596"/>
    </source>
</evidence>
<name>A0A9P9YJB4_9MUSC</name>